<evidence type="ECO:0000259" key="3">
    <source>
        <dbReference type="Pfam" id="PF02720"/>
    </source>
</evidence>
<keyword evidence="1" id="KW-0175">Coiled coil</keyword>
<feature type="compositionally biased region" description="Basic and acidic residues" evidence="2">
    <location>
        <begin position="346"/>
        <end position="356"/>
    </location>
</feature>
<dbReference type="InterPro" id="IPR003615">
    <property type="entry name" value="HNH_nuc"/>
</dbReference>
<dbReference type="CDD" id="cd00085">
    <property type="entry name" value="HNHc"/>
    <property type="match status" value="1"/>
</dbReference>
<dbReference type="Proteomes" id="UP001500731">
    <property type="component" value="Unassembled WGS sequence"/>
</dbReference>
<evidence type="ECO:0000256" key="2">
    <source>
        <dbReference type="SAM" id="MobiDB-lite"/>
    </source>
</evidence>
<feature type="coiled-coil region" evidence="1">
    <location>
        <begin position="12"/>
        <end position="39"/>
    </location>
</feature>
<feature type="domain" description="DUF222" evidence="3">
    <location>
        <begin position="28"/>
        <end position="331"/>
    </location>
</feature>
<protein>
    <recommendedName>
        <fullName evidence="3">DUF222 domain-containing protein</fullName>
    </recommendedName>
</protein>
<comment type="caution">
    <text evidence="4">The sequence shown here is derived from an EMBL/GenBank/DDBJ whole genome shotgun (WGS) entry which is preliminary data.</text>
</comment>
<keyword evidence="5" id="KW-1185">Reference proteome</keyword>
<dbReference type="InterPro" id="IPR003870">
    <property type="entry name" value="DUF222"/>
</dbReference>
<name>A0ABP8PCR5_9MICO</name>
<feature type="region of interest" description="Disordered" evidence="2">
    <location>
        <begin position="345"/>
        <end position="368"/>
    </location>
</feature>
<accession>A0ABP8PCR5</accession>
<evidence type="ECO:0000313" key="4">
    <source>
        <dbReference type="EMBL" id="GAA4484271.1"/>
    </source>
</evidence>
<gene>
    <name evidence="4" type="ORF">GCM10023171_16970</name>
</gene>
<evidence type="ECO:0000313" key="5">
    <source>
        <dbReference type="Proteomes" id="UP001500731"/>
    </source>
</evidence>
<dbReference type="Pfam" id="PF02720">
    <property type="entry name" value="DUF222"/>
    <property type="match status" value="1"/>
</dbReference>
<proteinExistence type="predicted"/>
<evidence type="ECO:0000256" key="1">
    <source>
        <dbReference type="SAM" id="Coils"/>
    </source>
</evidence>
<organism evidence="4 5">
    <name type="scientific">Microbacterium panaciterrae</name>
    <dbReference type="NCBI Taxonomy" id="985759"/>
    <lineage>
        <taxon>Bacteria</taxon>
        <taxon>Bacillati</taxon>
        <taxon>Actinomycetota</taxon>
        <taxon>Actinomycetes</taxon>
        <taxon>Micrococcales</taxon>
        <taxon>Microbacteriaceae</taxon>
        <taxon>Microbacterium</taxon>
    </lineage>
</organism>
<dbReference type="EMBL" id="BAABGP010000010">
    <property type="protein sequence ID" value="GAA4484271.1"/>
    <property type="molecule type" value="Genomic_DNA"/>
</dbReference>
<reference evidence="5" key="1">
    <citation type="journal article" date="2019" name="Int. J. Syst. Evol. Microbiol.">
        <title>The Global Catalogue of Microorganisms (GCM) 10K type strain sequencing project: providing services to taxonomists for standard genome sequencing and annotation.</title>
        <authorList>
            <consortium name="The Broad Institute Genomics Platform"/>
            <consortium name="The Broad Institute Genome Sequencing Center for Infectious Disease"/>
            <person name="Wu L."/>
            <person name="Ma J."/>
        </authorList>
    </citation>
    <scope>NUCLEOTIDE SEQUENCE [LARGE SCALE GENOMIC DNA]</scope>
    <source>
        <strain evidence="5">JCM 17839</strain>
    </source>
</reference>
<dbReference type="RefSeq" id="WP_345186081.1">
    <property type="nucleotide sequence ID" value="NZ_BAABGP010000010.1"/>
</dbReference>
<sequence length="368" mass="40249">MNNSPDRYFRRSAEIVAECAELDTEIARLQSRQARLLAERVELLLDEVPTGAAGFDQAERSMICEVSAGLRLTRFAAARSLANAHTLHERLPATREAFEAGELSAAHVDVIAEAVRDIPMGESDAVRAFEREVVPYAKRETRARTKAFADSMVAAVAPVPLLERQRRVHDERAVSVRAEGDGSATLRVTGPSALVHAAFDLITQEGHAILQAAKSADEIPLLGGDKRRLDQVRFDRIMLRILTGTIGDDADIIASIHPTVQVTIAASTLLGLDERLAELDAHGPMDPELASMFAASVGSWQRLVIDAHGMVTQVSTYQPTEAMRRYLRARDRHCRFPGCRHSARRSQIDHNLDHGKGGPTDVGNGASY</sequence>